<accession>A0A9E7K1E9</accession>
<proteinExistence type="predicted"/>
<dbReference type="Pfam" id="PF02298">
    <property type="entry name" value="Cu_bind_like"/>
    <property type="match status" value="1"/>
</dbReference>
<evidence type="ECO:0000259" key="2">
    <source>
        <dbReference type="PROSITE" id="PS51485"/>
    </source>
</evidence>
<keyword evidence="4" id="KW-1185">Reference proteome</keyword>
<dbReference type="SUPFAM" id="SSF49503">
    <property type="entry name" value="Cupredoxins"/>
    <property type="match status" value="1"/>
</dbReference>
<gene>
    <name evidence="3" type="ORF">MUK42_31761</name>
</gene>
<dbReference type="PANTHER" id="PTHR33021:SF339">
    <property type="entry name" value="OS07G0570600 PROTEIN"/>
    <property type="match status" value="1"/>
</dbReference>
<dbReference type="AlphaFoldDB" id="A0A9E7K1E9"/>
<evidence type="ECO:0000313" key="4">
    <source>
        <dbReference type="Proteomes" id="UP001055439"/>
    </source>
</evidence>
<dbReference type="InterPro" id="IPR003245">
    <property type="entry name" value="Phytocyanin_dom"/>
</dbReference>
<protein>
    <submittedName>
        <fullName evidence="3">Plastocyanin-like domain</fullName>
    </submittedName>
</protein>
<dbReference type="GO" id="GO:0009055">
    <property type="term" value="F:electron transfer activity"/>
    <property type="evidence" value="ECO:0007669"/>
    <property type="project" value="InterPro"/>
</dbReference>
<dbReference type="InterPro" id="IPR039391">
    <property type="entry name" value="Phytocyanin-like"/>
</dbReference>
<organism evidence="3 4">
    <name type="scientific">Musa troglodytarum</name>
    <name type="common">fe'i banana</name>
    <dbReference type="NCBI Taxonomy" id="320322"/>
    <lineage>
        <taxon>Eukaryota</taxon>
        <taxon>Viridiplantae</taxon>
        <taxon>Streptophyta</taxon>
        <taxon>Embryophyta</taxon>
        <taxon>Tracheophyta</taxon>
        <taxon>Spermatophyta</taxon>
        <taxon>Magnoliopsida</taxon>
        <taxon>Liliopsida</taxon>
        <taxon>Zingiberales</taxon>
        <taxon>Musaceae</taxon>
        <taxon>Musa</taxon>
    </lineage>
</organism>
<feature type="region of interest" description="Disordered" evidence="1">
    <location>
        <begin position="144"/>
        <end position="171"/>
    </location>
</feature>
<dbReference type="Proteomes" id="UP001055439">
    <property type="component" value="Chromosome 4"/>
</dbReference>
<dbReference type="EMBL" id="CP097506">
    <property type="protein sequence ID" value="URD99929.1"/>
    <property type="molecule type" value="Genomic_DNA"/>
</dbReference>
<dbReference type="OrthoDB" id="1933492at2759"/>
<sequence>MGNGWYSSSPSSSACNSAVVSVPSTVAMEKGWWSLSLFRWRAWASRRERCIQLLEVVFWGLHRGWALDSLTFGAAFEYDKAEHNVVEMTLADYHSCSAANPIGVYSAGKDTIKIYRLSHRFFICGRAKDCQAGQKVNIRVPKAASSSLPPSVPPSHPPTVHPSPPASGSPALQHAGWSSALAAVICATVFFLVG</sequence>
<evidence type="ECO:0000313" key="3">
    <source>
        <dbReference type="EMBL" id="URD99929.1"/>
    </source>
</evidence>
<evidence type="ECO:0000256" key="1">
    <source>
        <dbReference type="SAM" id="MobiDB-lite"/>
    </source>
</evidence>
<dbReference type="InterPro" id="IPR008972">
    <property type="entry name" value="Cupredoxin"/>
</dbReference>
<feature type="compositionally biased region" description="Pro residues" evidence="1">
    <location>
        <begin position="150"/>
        <end position="167"/>
    </location>
</feature>
<dbReference type="PANTHER" id="PTHR33021">
    <property type="entry name" value="BLUE COPPER PROTEIN"/>
    <property type="match status" value="1"/>
</dbReference>
<name>A0A9E7K1E9_9LILI</name>
<reference evidence="3" key="1">
    <citation type="submission" date="2022-05" db="EMBL/GenBank/DDBJ databases">
        <title>The Musa troglodytarum L. genome provides insights into the mechanism of non-climacteric behaviour and enrichment of carotenoids.</title>
        <authorList>
            <person name="Wang J."/>
        </authorList>
    </citation>
    <scope>NUCLEOTIDE SEQUENCE</scope>
    <source>
        <tissue evidence="3">Leaf</tissue>
    </source>
</reference>
<dbReference type="GO" id="GO:0005886">
    <property type="term" value="C:plasma membrane"/>
    <property type="evidence" value="ECO:0007669"/>
    <property type="project" value="TreeGrafter"/>
</dbReference>
<dbReference type="PROSITE" id="PS51485">
    <property type="entry name" value="PHYTOCYANIN"/>
    <property type="match status" value="1"/>
</dbReference>
<dbReference type="Gene3D" id="2.60.40.420">
    <property type="entry name" value="Cupredoxins - blue copper proteins"/>
    <property type="match status" value="1"/>
</dbReference>
<feature type="domain" description="Phytocyanin" evidence="2">
    <location>
        <begin position="76"/>
        <end position="142"/>
    </location>
</feature>